<evidence type="ECO:0000313" key="1">
    <source>
        <dbReference type="EMBL" id="KKL18491.1"/>
    </source>
</evidence>
<sequence>MCDGKNHPLIDIYESLEYYGASEVVRWCPDCGAIVIDVDVDNRIRHGPGRVMKMKFPKFMYDFIELKKLHAEARAGAKYPKDGNKY</sequence>
<accession>A0A0F9DLA9</accession>
<organism evidence="1">
    <name type="scientific">marine sediment metagenome</name>
    <dbReference type="NCBI Taxonomy" id="412755"/>
    <lineage>
        <taxon>unclassified sequences</taxon>
        <taxon>metagenomes</taxon>
        <taxon>ecological metagenomes</taxon>
    </lineage>
</organism>
<name>A0A0F9DLA9_9ZZZZ</name>
<comment type="caution">
    <text evidence="1">The sequence shown here is derived from an EMBL/GenBank/DDBJ whole genome shotgun (WGS) entry which is preliminary data.</text>
</comment>
<proteinExistence type="predicted"/>
<gene>
    <name evidence="1" type="ORF">LCGC14_2474980</name>
</gene>
<dbReference type="EMBL" id="LAZR01038849">
    <property type="protein sequence ID" value="KKL18491.1"/>
    <property type="molecule type" value="Genomic_DNA"/>
</dbReference>
<dbReference type="AlphaFoldDB" id="A0A0F9DLA9"/>
<reference evidence="1" key="1">
    <citation type="journal article" date="2015" name="Nature">
        <title>Complex archaea that bridge the gap between prokaryotes and eukaryotes.</title>
        <authorList>
            <person name="Spang A."/>
            <person name="Saw J.H."/>
            <person name="Jorgensen S.L."/>
            <person name="Zaremba-Niedzwiedzka K."/>
            <person name="Martijn J."/>
            <person name="Lind A.E."/>
            <person name="van Eijk R."/>
            <person name="Schleper C."/>
            <person name="Guy L."/>
            <person name="Ettema T.J."/>
        </authorList>
    </citation>
    <scope>NUCLEOTIDE SEQUENCE</scope>
</reference>
<protein>
    <submittedName>
        <fullName evidence="1">Uncharacterized protein</fullName>
    </submittedName>
</protein>